<comment type="caution">
    <text evidence="2">The sequence shown here is derived from an EMBL/GenBank/DDBJ whole genome shotgun (WGS) entry which is preliminary data.</text>
</comment>
<dbReference type="AlphaFoldDB" id="A0A066USP4"/>
<feature type="transmembrane region" description="Helical" evidence="1">
    <location>
        <begin position="189"/>
        <end position="206"/>
    </location>
</feature>
<evidence type="ECO:0000313" key="3">
    <source>
        <dbReference type="Proteomes" id="UP000027219"/>
    </source>
</evidence>
<feature type="transmembrane region" description="Helical" evidence="1">
    <location>
        <begin position="123"/>
        <end position="144"/>
    </location>
</feature>
<keyword evidence="1" id="KW-1133">Transmembrane helix</keyword>
<feature type="transmembrane region" description="Helical" evidence="1">
    <location>
        <begin position="262"/>
        <end position="289"/>
    </location>
</feature>
<dbReference type="STRING" id="212667.VFDL14_22765"/>
<organism evidence="2 3">
    <name type="scientific">Vibrio fortis</name>
    <dbReference type="NCBI Taxonomy" id="212667"/>
    <lineage>
        <taxon>Bacteria</taxon>
        <taxon>Pseudomonadati</taxon>
        <taxon>Pseudomonadota</taxon>
        <taxon>Gammaproteobacteria</taxon>
        <taxon>Vibrionales</taxon>
        <taxon>Vibrionaceae</taxon>
        <taxon>Vibrio</taxon>
    </lineage>
</organism>
<protein>
    <submittedName>
        <fullName evidence="2">Membrane protein</fullName>
    </submittedName>
</protein>
<proteinExistence type="predicted"/>
<keyword evidence="1" id="KW-0812">Transmembrane</keyword>
<feature type="transmembrane region" description="Helical" evidence="1">
    <location>
        <begin position="33"/>
        <end position="51"/>
    </location>
</feature>
<dbReference type="InterPro" id="IPR038770">
    <property type="entry name" value="Na+/solute_symporter_sf"/>
</dbReference>
<feature type="transmembrane region" description="Helical" evidence="1">
    <location>
        <begin position="63"/>
        <end position="86"/>
    </location>
</feature>
<dbReference type="EMBL" id="JFFR01000013">
    <property type="protein sequence ID" value="KDN28937.1"/>
    <property type="molecule type" value="Genomic_DNA"/>
</dbReference>
<name>A0A066USP4_9VIBR</name>
<feature type="transmembrane region" description="Helical" evidence="1">
    <location>
        <begin position="156"/>
        <end position="177"/>
    </location>
</feature>
<sequence>MLNYISSKAPWLLIAFCFLGFLVPGISMHVFKILPFVLFFLMFFTLVGLDQKALLKSLVRPKGWLYAVIHTFGMIALCGAVIMMFGLNQDHALAMLGVAATGSLFATPAIVRSIGLDYFSAMTYTITSTLLKPVALYATLWWAYNDHFELDMQAYLIKLIVYIVGPIALSFVIHAFVDLSKIKKVHAELAKYNIMLVFLFPLGLMGDFRQLWDSNPEHALHLFMLAFVLCLSFFVAAYLIFKFTDRDGAMIAAITSGNRNVLLTYTIAGAYLGPLFLPLVGALQLPIYLQPLLIKRLLK</sequence>
<dbReference type="Gene3D" id="1.20.1530.20">
    <property type="match status" value="1"/>
</dbReference>
<reference evidence="2 3" key="1">
    <citation type="submission" date="2014-02" db="EMBL/GenBank/DDBJ databases">
        <title>Vibrio fortis Dalian14 Genome Sequencing.</title>
        <authorList>
            <person name="Wang Y."/>
            <person name="Song L."/>
            <person name="Liu G."/>
            <person name="Ding J."/>
        </authorList>
    </citation>
    <scope>NUCLEOTIDE SEQUENCE [LARGE SCALE GENOMIC DNA]</scope>
    <source>
        <strain evidence="2 3">Dalian14</strain>
    </source>
</reference>
<gene>
    <name evidence="2" type="ORF">VFDL14_22765</name>
</gene>
<feature type="transmembrane region" description="Helical" evidence="1">
    <location>
        <begin position="218"/>
        <end position="241"/>
    </location>
</feature>
<dbReference type="Proteomes" id="UP000027219">
    <property type="component" value="Unassembled WGS sequence"/>
</dbReference>
<keyword evidence="1" id="KW-0472">Membrane</keyword>
<feature type="transmembrane region" description="Helical" evidence="1">
    <location>
        <begin position="9"/>
        <end position="27"/>
    </location>
</feature>
<accession>A0A066USP4</accession>
<evidence type="ECO:0000256" key="1">
    <source>
        <dbReference type="SAM" id="Phobius"/>
    </source>
</evidence>
<feature type="transmembrane region" description="Helical" evidence="1">
    <location>
        <begin position="92"/>
        <end position="111"/>
    </location>
</feature>
<evidence type="ECO:0000313" key="2">
    <source>
        <dbReference type="EMBL" id="KDN28937.1"/>
    </source>
</evidence>
<keyword evidence="3" id="KW-1185">Reference proteome</keyword>